<evidence type="ECO:0000256" key="4">
    <source>
        <dbReference type="ARBA" id="ARBA00022452"/>
    </source>
</evidence>
<dbReference type="SUPFAM" id="SSF56935">
    <property type="entry name" value="Porins"/>
    <property type="match status" value="1"/>
</dbReference>
<accession>A0A829HJT6</accession>
<evidence type="ECO:0000256" key="10">
    <source>
        <dbReference type="PROSITE-ProRule" id="PRU01360"/>
    </source>
</evidence>
<dbReference type="PANTHER" id="PTHR30442">
    <property type="entry name" value="IRON III DICITRATE TRANSPORT PROTEIN FECA"/>
    <property type="match status" value="1"/>
</dbReference>
<proteinExistence type="inferred from homology"/>
<evidence type="ECO:0000259" key="14">
    <source>
        <dbReference type="Pfam" id="PF07715"/>
    </source>
</evidence>
<evidence type="ECO:0000313" key="16">
    <source>
        <dbReference type="Proteomes" id="UP000014523"/>
    </source>
</evidence>
<evidence type="ECO:0000256" key="3">
    <source>
        <dbReference type="ARBA" id="ARBA00022448"/>
    </source>
</evidence>
<dbReference type="GO" id="GO:0015891">
    <property type="term" value="P:siderophore transport"/>
    <property type="evidence" value="ECO:0007669"/>
    <property type="project" value="InterPro"/>
</dbReference>
<dbReference type="Proteomes" id="UP000014523">
    <property type="component" value="Unassembled WGS sequence"/>
</dbReference>
<evidence type="ECO:0000256" key="6">
    <source>
        <dbReference type="ARBA" id="ARBA00023077"/>
    </source>
</evidence>
<dbReference type="InterPro" id="IPR037066">
    <property type="entry name" value="Plug_dom_sf"/>
</dbReference>
<sequence>MLGNQLMKCSFSHPVAFSKFKPSTLSCAITALISCVATTTFADDSQSNTIQTLATISIQAEGNWLEQANAKKVLNHPGARTVVDQQSLEARGTTSVKEALRTVPGVQVSENSGTSGSDASLSIGVRGLTSRFSPRSQLMIDGVPLAVAPYGQPQLSLAPTTLGNMESIDVVRGAGSVRFGPQNVGGIINFNTRSISENFAASIGMTTEVAENGNLKVNPNLFVGTTLDNGLGLALLYSGVNGDGYRDQNDYANINDLRLKARYALDDYSSIEANLHRYEAKVDMPGGLTPAQYAQNPYQSLRNHDYMEGNRNDISLKYNYKKDNNAFEVLAYHLDSYRDAGVERSGSSLYQIAPRDYKVTAIEPRYSHAFQLGDTLNEVSVGYRYLKETSSESVDRANYNSDTGPTDFYGWTKADGDTEAHAVYVDNRTDLGAWSFTPGIRFERIKTNENMYKLNRDYSVLNGVNASKSYDAVLPSFAVMYKANDQWNIFANYGKSFAPLQYSQMANTNARGAYLTMDGLNPEKADNYEIGTHYMDDYLSLEFTLFYIDFADQLKRDDATQTYSNLGATKHKGAELGFKYNLGAINDTLANISMYANTTYTKATASAGQDSGNELDFYSNWVGNAGVDYKRDQWTFNTNLYAQSRQTASGNNNDGTGRYGNIPGYGIVGVRAAYDFADTSLSGLKVGLGVKNLFNHDYYTRSADQVGGIYVGPSRTYYLQTSFDF</sequence>
<dbReference type="Pfam" id="PF00593">
    <property type="entry name" value="TonB_dep_Rec_b-barrel"/>
    <property type="match status" value="1"/>
</dbReference>
<evidence type="ECO:0000256" key="7">
    <source>
        <dbReference type="ARBA" id="ARBA00023136"/>
    </source>
</evidence>
<keyword evidence="3 10" id="KW-0813">Transport</keyword>
<keyword evidence="6 11" id="KW-0798">TonB box</keyword>
<feature type="domain" description="TonB-dependent receptor-like beta-barrel" evidence="13">
    <location>
        <begin position="266"/>
        <end position="693"/>
    </location>
</feature>
<evidence type="ECO:0000259" key="13">
    <source>
        <dbReference type="Pfam" id="PF00593"/>
    </source>
</evidence>
<evidence type="ECO:0000256" key="2">
    <source>
        <dbReference type="ARBA" id="ARBA00009810"/>
    </source>
</evidence>
<dbReference type="InterPro" id="IPR036942">
    <property type="entry name" value="Beta-barrel_TonB_sf"/>
</dbReference>
<name>A0A829HJT6_9GAMM</name>
<keyword evidence="5 10" id="KW-0812">Transmembrane</keyword>
<dbReference type="InterPro" id="IPR000531">
    <property type="entry name" value="Beta-barrel_TonB"/>
</dbReference>
<comment type="caution">
    <text evidence="15">The sequence shown here is derived from an EMBL/GenBank/DDBJ whole genome shotgun (WGS) entry which is preliminary data.</text>
</comment>
<dbReference type="AlphaFoldDB" id="A0A829HJT6"/>
<feature type="domain" description="TonB-dependent receptor plug" evidence="14">
    <location>
        <begin position="74"/>
        <end position="187"/>
    </location>
</feature>
<keyword evidence="4 10" id="KW-1134">Transmembrane beta strand</keyword>
<feature type="chain" id="PRO_5032414845" evidence="12">
    <location>
        <begin position="43"/>
        <end position="725"/>
    </location>
</feature>
<evidence type="ECO:0000256" key="9">
    <source>
        <dbReference type="ARBA" id="ARBA00023237"/>
    </source>
</evidence>
<protein>
    <submittedName>
        <fullName evidence="15">Iron complex outermembrane recepter protein</fullName>
    </submittedName>
</protein>
<dbReference type="RefSeq" id="WP_016541290.1">
    <property type="nucleotide sequence ID" value="NZ_ASQH01000008.1"/>
</dbReference>
<reference evidence="15 16" key="1">
    <citation type="submission" date="2013-06" db="EMBL/GenBank/DDBJ databases">
        <title>The Genome Sequence of Acinetobacter gyllenbergii CIP 110306.</title>
        <authorList>
            <consortium name="The Broad Institute Genome Sequencing Platform"/>
            <consortium name="The Broad Institute Genome Sequencing Center for Infectious Disease"/>
            <person name="Cerqueira G."/>
            <person name="Feldgarden M."/>
            <person name="Courvalin P."/>
            <person name="Perichon B."/>
            <person name="Grillot-Courvalin C."/>
            <person name="Clermont D."/>
            <person name="Rocha E."/>
            <person name="Yoon E.-J."/>
            <person name="Nemec A."/>
            <person name="Young S.K."/>
            <person name="Zeng Q."/>
            <person name="Gargeya S."/>
            <person name="Fitzgerald M."/>
            <person name="Abouelleil A."/>
            <person name="Alvarado L."/>
            <person name="Berlin A.M."/>
            <person name="Chapman S.B."/>
            <person name="Dewar J."/>
            <person name="Goldberg J."/>
            <person name="Griggs A."/>
            <person name="Gujja S."/>
            <person name="Hansen M."/>
            <person name="Howarth C."/>
            <person name="Imamovic A."/>
            <person name="Larimer J."/>
            <person name="McCowan C."/>
            <person name="Murphy C."/>
            <person name="Pearson M."/>
            <person name="Priest M."/>
            <person name="Roberts A."/>
            <person name="Saif S."/>
            <person name="Shea T."/>
            <person name="Sykes S."/>
            <person name="Wortman J."/>
            <person name="Nusbaum C."/>
            <person name="Birren B."/>
        </authorList>
    </citation>
    <scope>NUCLEOTIDE SEQUENCE [LARGE SCALE GENOMIC DNA]</scope>
    <source>
        <strain evidence="15 16">CIP 110306</strain>
    </source>
</reference>
<dbReference type="Gene3D" id="2.170.130.10">
    <property type="entry name" value="TonB-dependent receptor, plug domain"/>
    <property type="match status" value="1"/>
</dbReference>
<dbReference type="InterPro" id="IPR010105">
    <property type="entry name" value="TonB_sidphr_rcpt"/>
</dbReference>
<dbReference type="CDD" id="cd01347">
    <property type="entry name" value="ligand_gated_channel"/>
    <property type="match status" value="1"/>
</dbReference>
<dbReference type="NCBIfam" id="TIGR01783">
    <property type="entry name" value="TonB-siderophor"/>
    <property type="match status" value="1"/>
</dbReference>
<comment type="subcellular location">
    <subcellularLocation>
        <location evidence="1 10">Cell outer membrane</location>
        <topology evidence="1 10">Multi-pass membrane protein</topology>
    </subcellularLocation>
</comment>
<gene>
    <name evidence="15" type="ORF">F957_01094</name>
</gene>
<dbReference type="InterPro" id="IPR012910">
    <property type="entry name" value="Plug_dom"/>
</dbReference>
<evidence type="ECO:0000256" key="8">
    <source>
        <dbReference type="ARBA" id="ARBA00023170"/>
    </source>
</evidence>
<comment type="similarity">
    <text evidence="2 10 11">Belongs to the TonB-dependent receptor family.</text>
</comment>
<keyword evidence="7 10" id="KW-0472">Membrane</keyword>
<organism evidence="15 16">
    <name type="scientific">Acinetobacter gyllenbergii CIP 110306 = MTCC 11365</name>
    <dbReference type="NCBI Taxonomy" id="1217657"/>
    <lineage>
        <taxon>Bacteria</taxon>
        <taxon>Pseudomonadati</taxon>
        <taxon>Pseudomonadota</taxon>
        <taxon>Gammaproteobacteria</taxon>
        <taxon>Moraxellales</taxon>
        <taxon>Moraxellaceae</taxon>
        <taxon>Acinetobacter</taxon>
    </lineage>
</organism>
<keyword evidence="12" id="KW-0732">Signal</keyword>
<feature type="signal peptide" evidence="12">
    <location>
        <begin position="1"/>
        <end position="42"/>
    </location>
</feature>
<evidence type="ECO:0000256" key="11">
    <source>
        <dbReference type="RuleBase" id="RU003357"/>
    </source>
</evidence>
<dbReference type="InterPro" id="IPR039426">
    <property type="entry name" value="TonB-dep_rcpt-like"/>
</dbReference>
<dbReference type="PANTHER" id="PTHR30442:SF0">
    <property type="entry name" value="FE(3+) DICITRATE TRANSPORT PROTEIN FECA"/>
    <property type="match status" value="1"/>
</dbReference>
<dbReference type="PROSITE" id="PS52016">
    <property type="entry name" value="TONB_DEPENDENT_REC_3"/>
    <property type="match status" value="1"/>
</dbReference>
<evidence type="ECO:0000256" key="12">
    <source>
        <dbReference type="SAM" id="SignalP"/>
    </source>
</evidence>
<dbReference type="GO" id="GO:0009279">
    <property type="term" value="C:cell outer membrane"/>
    <property type="evidence" value="ECO:0007669"/>
    <property type="project" value="UniProtKB-SubCell"/>
</dbReference>
<evidence type="ECO:0000313" key="15">
    <source>
        <dbReference type="EMBL" id="EPF89245.1"/>
    </source>
</evidence>
<evidence type="ECO:0000256" key="1">
    <source>
        <dbReference type="ARBA" id="ARBA00004571"/>
    </source>
</evidence>
<dbReference type="Pfam" id="PF07715">
    <property type="entry name" value="Plug"/>
    <property type="match status" value="1"/>
</dbReference>
<keyword evidence="16" id="KW-1185">Reference proteome</keyword>
<evidence type="ECO:0000256" key="5">
    <source>
        <dbReference type="ARBA" id="ARBA00022692"/>
    </source>
</evidence>
<dbReference type="Gene3D" id="2.40.170.20">
    <property type="entry name" value="TonB-dependent receptor, beta-barrel domain"/>
    <property type="match status" value="1"/>
</dbReference>
<dbReference type="GO" id="GO:0015343">
    <property type="term" value="F:siderophore-iron transmembrane transporter activity"/>
    <property type="evidence" value="ECO:0007669"/>
    <property type="project" value="InterPro"/>
</dbReference>
<keyword evidence="9 10" id="KW-0998">Cell outer membrane</keyword>
<dbReference type="EMBL" id="ATGG01000010">
    <property type="protein sequence ID" value="EPF89245.1"/>
    <property type="molecule type" value="Genomic_DNA"/>
</dbReference>
<keyword evidence="8" id="KW-0675">Receptor</keyword>
<dbReference type="GO" id="GO:0038023">
    <property type="term" value="F:signaling receptor activity"/>
    <property type="evidence" value="ECO:0007669"/>
    <property type="project" value="InterPro"/>
</dbReference>